<dbReference type="InterPro" id="IPR036249">
    <property type="entry name" value="Thioredoxin-like_sf"/>
</dbReference>
<dbReference type="Proteomes" id="UP001595826">
    <property type="component" value="Unassembled WGS sequence"/>
</dbReference>
<dbReference type="InterPro" id="IPR013766">
    <property type="entry name" value="Thioredoxin_domain"/>
</dbReference>
<accession>A0ABV8RBM0</accession>
<sequence length="625" mass="70180">MKNKELSSKWQSPKKKTNPFWSIFWLTFLVVSLWYAWYSFYAPTNKITWKYNIESAQKLTNNTNKSIMIFFTGQWCSPCRIMKREVFADDEVMNAINAKVVSVEIDIDDPKNKEIVKQYNVVTTPTTIFINPQGKVIDLLVGKTDKVNFLQMLKKISFQNKVNTTKLSEAVRIKKSQLEKEIIGKVKFIDEPENYSTISNSMISYNIPGLSLAVINKGKIEWSQTYTNPRFPNQKLNNTTIFQAASLSKPVTFLAALRMHTAGTIDLDKNIEKYVKSFSLPQGKQTKENPITFRNIFAHTSGIIAGGYQGYAKDIKVPTDVEILKGSSGVNSQPIEVLSKPNELLAYSGGGYTLAEVALQDIQNDTFSNLMKTWILDPAGMKHSEFTQPLIVKDSSKVAKGHTQSGKILDGGWRNHPEQAAAGLWSTSNDLALFLIEIYKAYQGEQSIFSTEAITSILNQERDGHIYGFIVDRSNNGLALTHYGGNAGYRTGMTIDLTTGNGLVYLINSDNGGALGNELLLSTSKLYGWNHFTRIKARKQTIATTLLQSLVGKYLWNNEVELSVTFSNKKNQISLHFPNGDAYNLVPVIGDKLDFIHPNTGIKVSFAKEEGQHFFTLYRQKAIKQ</sequence>
<dbReference type="Gene3D" id="3.40.30.10">
    <property type="entry name" value="Glutaredoxin"/>
    <property type="match status" value="1"/>
</dbReference>
<dbReference type="Gene3D" id="3.40.710.10">
    <property type="entry name" value="DD-peptidase/beta-lactamase superfamily"/>
    <property type="match status" value="1"/>
</dbReference>
<gene>
    <name evidence="3" type="ORF">ACFOWD_07465</name>
</gene>
<name>A0ABV8RBM0_9FLAO</name>
<evidence type="ECO:0000313" key="3">
    <source>
        <dbReference type="EMBL" id="MFC4268739.1"/>
    </source>
</evidence>
<evidence type="ECO:0000313" key="4">
    <source>
        <dbReference type="Proteomes" id="UP001595826"/>
    </source>
</evidence>
<dbReference type="Pfam" id="PF00144">
    <property type="entry name" value="Beta-lactamase"/>
    <property type="match status" value="1"/>
</dbReference>
<dbReference type="SUPFAM" id="SSF52833">
    <property type="entry name" value="Thioredoxin-like"/>
    <property type="match status" value="1"/>
</dbReference>
<feature type="domain" description="Thioredoxin" evidence="2">
    <location>
        <begin position="31"/>
        <end position="158"/>
    </location>
</feature>
<proteinExistence type="predicted"/>
<protein>
    <submittedName>
        <fullName evidence="3">Serine hydrolase</fullName>
    </submittedName>
</protein>
<dbReference type="PANTHER" id="PTHR46825:SF12">
    <property type="entry name" value="PENICILLIN-BINDING PROTEIN 4"/>
    <property type="match status" value="1"/>
</dbReference>
<dbReference type="InterPro" id="IPR001466">
    <property type="entry name" value="Beta-lactam-related"/>
</dbReference>
<keyword evidence="1" id="KW-1133">Transmembrane helix</keyword>
<dbReference type="PROSITE" id="PS51352">
    <property type="entry name" value="THIOREDOXIN_2"/>
    <property type="match status" value="1"/>
</dbReference>
<dbReference type="InterPro" id="IPR012338">
    <property type="entry name" value="Beta-lactam/transpept-like"/>
</dbReference>
<dbReference type="InterPro" id="IPR012336">
    <property type="entry name" value="Thioredoxin-like_fold"/>
</dbReference>
<dbReference type="RefSeq" id="WP_377409386.1">
    <property type="nucleotide sequence ID" value="NZ_JBHSCY010000001.1"/>
</dbReference>
<keyword evidence="3" id="KW-0378">Hydrolase</keyword>
<keyword evidence="1" id="KW-0812">Transmembrane</keyword>
<dbReference type="Pfam" id="PF13098">
    <property type="entry name" value="Thioredoxin_2"/>
    <property type="match status" value="1"/>
</dbReference>
<dbReference type="GO" id="GO:0016787">
    <property type="term" value="F:hydrolase activity"/>
    <property type="evidence" value="ECO:0007669"/>
    <property type="project" value="UniProtKB-KW"/>
</dbReference>
<reference evidence="4" key="1">
    <citation type="journal article" date="2019" name="Int. J. Syst. Evol. Microbiol.">
        <title>The Global Catalogue of Microorganisms (GCM) 10K type strain sequencing project: providing services to taxonomists for standard genome sequencing and annotation.</title>
        <authorList>
            <consortium name="The Broad Institute Genomics Platform"/>
            <consortium name="The Broad Institute Genome Sequencing Center for Infectious Disease"/>
            <person name="Wu L."/>
            <person name="Ma J."/>
        </authorList>
    </citation>
    <scope>NUCLEOTIDE SEQUENCE [LARGE SCALE GENOMIC DNA]</scope>
    <source>
        <strain evidence="4">CECT 8655</strain>
    </source>
</reference>
<keyword evidence="4" id="KW-1185">Reference proteome</keyword>
<dbReference type="EMBL" id="JBHSCY010000001">
    <property type="protein sequence ID" value="MFC4268739.1"/>
    <property type="molecule type" value="Genomic_DNA"/>
</dbReference>
<dbReference type="InterPro" id="IPR050491">
    <property type="entry name" value="AmpC-like"/>
</dbReference>
<dbReference type="PANTHER" id="PTHR46825">
    <property type="entry name" value="D-ALANYL-D-ALANINE-CARBOXYPEPTIDASE/ENDOPEPTIDASE AMPH"/>
    <property type="match status" value="1"/>
</dbReference>
<evidence type="ECO:0000256" key="1">
    <source>
        <dbReference type="SAM" id="Phobius"/>
    </source>
</evidence>
<dbReference type="PROSITE" id="PS51354">
    <property type="entry name" value="GLUTAREDOXIN_2"/>
    <property type="match status" value="1"/>
</dbReference>
<keyword evidence="1" id="KW-0472">Membrane</keyword>
<dbReference type="SUPFAM" id="SSF56601">
    <property type="entry name" value="beta-lactamase/transpeptidase-like"/>
    <property type="match status" value="1"/>
</dbReference>
<comment type="caution">
    <text evidence="3">The sequence shown here is derived from an EMBL/GenBank/DDBJ whole genome shotgun (WGS) entry which is preliminary data.</text>
</comment>
<feature type="transmembrane region" description="Helical" evidence="1">
    <location>
        <begin position="20"/>
        <end position="38"/>
    </location>
</feature>
<evidence type="ECO:0000259" key="2">
    <source>
        <dbReference type="PROSITE" id="PS51352"/>
    </source>
</evidence>
<organism evidence="3 4">
    <name type="scientific">Polaribacter marinivivus</name>
    <dbReference type="NCBI Taxonomy" id="1524260"/>
    <lineage>
        <taxon>Bacteria</taxon>
        <taxon>Pseudomonadati</taxon>
        <taxon>Bacteroidota</taxon>
        <taxon>Flavobacteriia</taxon>
        <taxon>Flavobacteriales</taxon>
        <taxon>Flavobacteriaceae</taxon>
    </lineage>
</organism>